<accession>A0A7N9D4Z7</accession>
<evidence type="ECO:0000313" key="3">
    <source>
        <dbReference type="Proteomes" id="UP000233100"/>
    </source>
</evidence>
<keyword evidence="1" id="KW-0472">Membrane</keyword>
<evidence type="ECO:0000313" key="2">
    <source>
        <dbReference type="Ensembl" id="ENSMFAP00000059367.1"/>
    </source>
</evidence>
<dbReference type="Proteomes" id="UP000233100">
    <property type="component" value="Chromosome 6"/>
</dbReference>
<protein>
    <submittedName>
        <fullName evidence="2">Uncharacterized protein</fullName>
    </submittedName>
</protein>
<keyword evidence="3" id="KW-1185">Reference proteome</keyword>
<keyword evidence="1" id="KW-1133">Transmembrane helix</keyword>
<feature type="transmembrane region" description="Helical" evidence="1">
    <location>
        <begin position="23"/>
        <end position="41"/>
    </location>
</feature>
<dbReference type="AlphaFoldDB" id="A0A7N9D4Z7"/>
<dbReference type="Ensembl" id="ENSMFAT00000072991.1">
    <property type="protein sequence ID" value="ENSMFAP00000059367.1"/>
    <property type="gene ID" value="ENSMFAG00000062368.1"/>
</dbReference>
<proteinExistence type="predicted"/>
<keyword evidence="1" id="KW-0812">Transmembrane</keyword>
<reference evidence="2 3" key="1">
    <citation type="submission" date="2013-03" db="EMBL/GenBank/DDBJ databases">
        <authorList>
            <person name="Warren W."/>
            <person name="Wilson R.K."/>
        </authorList>
    </citation>
    <scope>NUCLEOTIDE SEQUENCE</scope>
</reference>
<reference evidence="2" key="2">
    <citation type="submission" date="2025-08" db="UniProtKB">
        <authorList>
            <consortium name="Ensembl"/>
        </authorList>
    </citation>
    <scope>IDENTIFICATION</scope>
</reference>
<organism evidence="2 3">
    <name type="scientific">Macaca fascicularis</name>
    <name type="common">Crab-eating macaque</name>
    <name type="synonym">Cynomolgus monkey</name>
    <dbReference type="NCBI Taxonomy" id="9541"/>
    <lineage>
        <taxon>Eukaryota</taxon>
        <taxon>Metazoa</taxon>
        <taxon>Chordata</taxon>
        <taxon>Craniata</taxon>
        <taxon>Vertebrata</taxon>
        <taxon>Euteleostomi</taxon>
        <taxon>Mammalia</taxon>
        <taxon>Eutheria</taxon>
        <taxon>Euarchontoglires</taxon>
        <taxon>Primates</taxon>
        <taxon>Haplorrhini</taxon>
        <taxon>Catarrhini</taxon>
        <taxon>Cercopithecidae</taxon>
        <taxon>Cercopithecinae</taxon>
        <taxon>Macaca</taxon>
    </lineage>
</organism>
<sequence length="50" mass="5990">IVTFFLGKKISVATTTKKTYECIYMYVCLYGSIYTHIYTYLRPYIHKPKE</sequence>
<reference evidence="2" key="3">
    <citation type="submission" date="2025-09" db="UniProtKB">
        <authorList>
            <consortium name="Ensembl"/>
        </authorList>
    </citation>
    <scope>IDENTIFICATION</scope>
</reference>
<name>A0A7N9D4Z7_MACFA</name>
<evidence type="ECO:0000256" key="1">
    <source>
        <dbReference type="SAM" id="Phobius"/>
    </source>
</evidence>